<proteinExistence type="predicted"/>
<evidence type="ECO:0000313" key="2">
    <source>
        <dbReference type="Proteomes" id="UP001497516"/>
    </source>
</evidence>
<accession>A0AAV2D977</accession>
<reference evidence="1 2" key="1">
    <citation type="submission" date="2024-04" db="EMBL/GenBank/DDBJ databases">
        <authorList>
            <person name="Fracassetti M."/>
        </authorList>
    </citation>
    <scope>NUCLEOTIDE SEQUENCE [LARGE SCALE GENOMIC DNA]</scope>
</reference>
<dbReference type="AlphaFoldDB" id="A0AAV2D977"/>
<sequence length="101" mass="10868">MSSRVAAPQPSRRAWPAAEVVLRQSPWASLPPARSVAPRGSNDVRCGRLVPAVPPMTGPRALKSSSSNQVQNLSPVETCGKLNSRNRALIPNVRNKFLMGL</sequence>
<dbReference type="Proteomes" id="UP001497516">
    <property type="component" value="Chromosome 2"/>
</dbReference>
<organism evidence="1 2">
    <name type="scientific">Linum trigynum</name>
    <dbReference type="NCBI Taxonomy" id="586398"/>
    <lineage>
        <taxon>Eukaryota</taxon>
        <taxon>Viridiplantae</taxon>
        <taxon>Streptophyta</taxon>
        <taxon>Embryophyta</taxon>
        <taxon>Tracheophyta</taxon>
        <taxon>Spermatophyta</taxon>
        <taxon>Magnoliopsida</taxon>
        <taxon>eudicotyledons</taxon>
        <taxon>Gunneridae</taxon>
        <taxon>Pentapetalae</taxon>
        <taxon>rosids</taxon>
        <taxon>fabids</taxon>
        <taxon>Malpighiales</taxon>
        <taxon>Linaceae</taxon>
        <taxon>Linum</taxon>
    </lineage>
</organism>
<gene>
    <name evidence="1" type="ORF">LTRI10_LOCUS12558</name>
</gene>
<name>A0AAV2D977_9ROSI</name>
<keyword evidence="2" id="KW-1185">Reference proteome</keyword>
<protein>
    <submittedName>
        <fullName evidence="1">Uncharacterized protein</fullName>
    </submittedName>
</protein>
<evidence type="ECO:0000313" key="1">
    <source>
        <dbReference type="EMBL" id="CAL1370430.1"/>
    </source>
</evidence>
<dbReference type="EMBL" id="OZ034815">
    <property type="protein sequence ID" value="CAL1370430.1"/>
    <property type="molecule type" value="Genomic_DNA"/>
</dbReference>